<accession>A0A645FJJ1</accession>
<keyword evidence="1" id="KW-0812">Transmembrane</keyword>
<dbReference type="AlphaFoldDB" id="A0A645FJJ1"/>
<name>A0A645FJJ1_9ZZZZ</name>
<reference evidence="2" key="1">
    <citation type="submission" date="2019-08" db="EMBL/GenBank/DDBJ databases">
        <authorList>
            <person name="Kucharzyk K."/>
            <person name="Murdoch R.W."/>
            <person name="Higgins S."/>
            <person name="Loffler F."/>
        </authorList>
    </citation>
    <scope>NUCLEOTIDE SEQUENCE</scope>
</reference>
<comment type="caution">
    <text evidence="2">The sequence shown here is derived from an EMBL/GenBank/DDBJ whole genome shotgun (WGS) entry which is preliminary data.</text>
</comment>
<keyword evidence="1" id="KW-0472">Membrane</keyword>
<keyword evidence="1" id="KW-1133">Transmembrane helix</keyword>
<sequence length="113" mass="12201">MTHLSRGAVSIVGHDFNDDRHVAGAVAFVNDLFIVDGVTFARGLFDGAGDVIVGHVVCFCLCDHIAQLIVVDRVCAALFNRNCNLSADLREDFAALGVGFLFFILNIRPFGMS</sequence>
<proteinExistence type="predicted"/>
<gene>
    <name evidence="2" type="ORF">SDC9_159922</name>
</gene>
<evidence type="ECO:0000313" key="2">
    <source>
        <dbReference type="EMBL" id="MPN12604.1"/>
    </source>
</evidence>
<protein>
    <submittedName>
        <fullName evidence="2">Uncharacterized protein</fullName>
    </submittedName>
</protein>
<evidence type="ECO:0000256" key="1">
    <source>
        <dbReference type="SAM" id="Phobius"/>
    </source>
</evidence>
<feature type="transmembrane region" description="Helical" evidence="1">
    <location>
        <begin position="93"/>
        <end position="111"/>
    </location>
</feature>
<dbReference type="EMBL" id="VSSQ01058982">
    <property type="protein sequence ID" value="MPN12604.1"/>
    <property type="molecule type" value="Genomic_DNA"/>
</dbReference>
<organism evidence="2">
    <name type="scientific">bioreactor metagenome</name>
    <dbReference type="NCBI Taxonomy" id="1076179"/>
    <lineage>
        <taxon>unclassified sequences</taxon>
        <taxon>metagenomes</taxon>
        <taxon>ecological metagenomes</taxon>
    </lineage>
</organism>